<accession>A0A7R7IDW8</accession>
<dbReference type="Gene3D" id="3.40.50.10330">
    <property type="entry name" value="Probable inorganic polyphosphate/atp-NAD kinase, domain 1"/>
    <property type="match status" value="1"/>
</dbReference>
<dbReference type="InterPro" id="IPR005218">
    <property type="entry name" value="Diacylglycerol/lipid_kinase"/>
</dbReference>
<keyword evidence="4" id="KW-0479">Metal-binding</keyword>
<evidence type="ECO:0000256" key="5">
    <source>
        <dbReference type="ARBA" id="ARBA00022842"/>
    </source>
</evidence>
<sequence>MNGMMNKMNKRVLFIYNPHAGKGNIKSKLSDILEIFSNADYEITVQPTKYKRHAKELVSEKGTEYDLIVCSGGDGTLNEVTDGLMLLENRPHVGYIPTGTTNDFASGLNISKNMIKAAHTTVEGEDFPYDIGSLNDDFFTYSAAFGAFTDVSYGTPQATKNVLGRLAYILEGVKRIPSIKSYHLVVEHDGETIEDDFIFGMITNSTSIGGFKGLSGKKVILDDGLFEVALIKMPQNPLDLQLIISSLVLRDPNAKYIYSFHSNEIKITSKEDLPWALDGEFGGEFKEMTIRNHKQAVTFRRDKKVPTIK</sequence>
<keyword evidence="10" id="KW-0418">Kinase</keyword>
<protein>
    <submittedName>
        <fullName evidence="10">Diacylglycerol kinase</fullName>
    </submittedName>
</protein>
<dbReference type="SUPFAM" id="SSF111331">
    <property type="entry name" value="NAD kinase/diacylglycerol kinase-like"/>
    <property type="match status" value="1"/>
</dbReference>
<evidence type="ECO:0000256" key="2">
    <source>
        <dbReference type="ARBA" id="ARBA00005983"/>
    </source>
</evidence>
<comment type="similarity">
    <text evidence="2">Belongs to the diacylglycerol/lipid kinase family.</text>
</comment>
<keyword evidence="8" id="KW-1208">Phospholipid metabolism</keyword>
<dbReference type="InterPro" id="IPR050187">
    <property type="entry name" value="Lipid_Phosphate_FormReg"/>
</dbReference>
<dbReference type="InterPro" id="IPR001206">
    <property type="entry name" value="Diacylglycerol_kinase_cat_dom"/>
</dbReference>
<evidence type="ECO:0000256" key="1">
    <source>
        <dbReference type="ARBA" id="ARBA00001946"/>
    </source>
</evidence>
<gene>
    <name evidence="10" type="primary">dagK</name>
    <name evidence="10" type="ORF">bsdtb5_34430</name>
</gene>
<keyword evidence="3" id="KW-0444">Lipid biosynthesis</keyword>
<dbReference type="PROSITE" id="PS50146">
    <property type="entry name" value="DAGK"/>
    <property type="match status" value="1"/>
</dbReference>
<dbReference type="GO" id="GO:0004143">
    <property type="term" value="F:ATP-dependent diacylglycerol kinase activity"/>
    <property type="evidence" value="ECO:0007669"/>
    <property type="project" value="TreeGrafter"/>
</dbReference>
<evidence type="ECO:0000256" key="3">
    <source>
        <dbReference type="ARBA" id="ARBA00022516"/>
    </source>
</evidence>
<feature type="domain" description="DAGKc" evidence="9">
    <location>
        <begin position="7"/>
        <end position="138"/>
    </location>
</feature>
<evidence type="ECO:0000256" key="4">
    <source>
        <dbReference type="ARBA" id="ARBA00022723"/>
    </source>
</evidence>
<dbReference type="RefSeq" id="WP_271713218.1">
    <property type="nucleotide sequence ID" value="NZ_AP024169.1"/>
</dbReference>
<dbReference type="NCBIfam" id="TIGR00147">
    <property type="entry name" value="YegS/Rv2252/BmrU family lipid kinase"/>
    <property type="match status" value="1"/>
</dbReference>
<dbReference type="EMBL" id="AP024169">
    <property type="protein sequence ID" value="BCN32148.1"/>
    <property type="molecule type" value="Genomic_DNA"/>
</dbReference>
<keyword evidence="5" id="KW-0460">Magnesium</keyword>
<keyword evidence="11" id="KW-1185">Reference proteome</keyword>
<dbReference type="GO" id="GO:0005886">
    <property type="term" value="C:plasma membrane"/>
    <property type="evidence" value="ECO:0007669"/>
    <property type="project" value="TreeGrafter"/>
</dbReference>
<dbReference type="Gene3D" id="2.60.200.40">
    <property type="match status" value="1"/>
</dbReference>
<dbReference type="GO" id="GO:0005524">
    <property type="term" value="F:ATP binding"/>
    <property type="evidence" value="ECO:0007669"/>
    <property type="project" value="InterPro"/>
</dbReference>
<name>A0A7R7IDW8_9FIRM</name>
<keyword evidence="7" id="KW-0594">Phospholipid biosynthesis</keyword>
<evidence type="ECO:0000256" key="6">
    <source>
        <dbReference type="ARBA" id="ARBA00023098"/>
    </source>
</evidence>
<dbReference type="SMART" id="SM00046">
    <property type="entry name" value="DAGKc"/>
    <property type="match status" value="1"/>
</dbReference>
<dbReference type="Pfam" id="PF00781">
    <property type="entry name" value="DAGK_cat"/>
    <property type="match status" value="1"/>
</dbReference>
<dbReference type="GO" id="GO:0008654">
    <property type="term" value="P:phospholipid biosynthetic process"/>
    <property type="evidence" value="ECO:0007669"/>
    <property type="project" value="UniProtKB-KW"/>
</dbReference>
<organism evidence="10 11">
    <name type="scientific">Anaeromicropila herbilytica</name>
    <dbReference type="NCBI Taxonomy" id="2785025"/>
    <lineage>
        <taxon>Bacteria</taxon>
        <taxon>Bacillati</taxon>
        <taxon>Bacillota</taxon>
        <taxon>Clostridia</taxon>
        <taxon>Lachnospirales</taxon>
        <taxon>Lachnospiraceae</taxon>
        <taxon>Anaeromicropila</taxon>
    </lineage>
</organism>
<evidence type="ECO:0000256" key="7">
    <source>
        <dbReference type="ARBA" id="ARBA00023209"/>
    </source>
</evidence>
<evidence type="ECO:0000256" key="8">
    <source>
        <dbReference type="ARBA" id="ARBA00023264"/>
    </source>
</evidence>
<dbReference type="InterPro" id="IPR017438">
    <property type="entry name" value="ATP-NAD_kinase_N"/>
</dbReference>
<comment type="cofactor">
    <cofactor evidence="1">
        <name>Mg(2+)</name>
        <dbReference type="ChEBI" id="CHEBI:18420"/>
    </cofactor>
</comment>
<dbReference type="InterPro" id="IPR016064">
    <property type="entry name" value="NAD/diacylglycerol_kinase_sf"/>
</dbReference>
<dbReference type="PANTHER" id="PTHR12358:SF106">
    <property type="entry name" value="LIPID KINASE YEGS"/>
    <property type="match status" value="1"/>
</dbReference>
<dbReference type="KEGG" id="ahb:bsdtb5_34430"/>
<evidence type="ECO:0000259" key="9">
    <source>
        <dbReference type="PROSITE" id="PS50146"/>
    </source>
</evidence>
<evidence type="ECO:0000313" key="10">
    <source>
        <dbReference type="EMBL" id="BCN32148.1"/>
    </source>
</evidence>
<dbReference type="GO" id="GO:0046872">
    <property type="term" value="F:metal ion binding"/>
    <property type="evidence" value="ECO:0007669"/>
    <property type="project" value="UniProtKB-KW"/>
</dbReference>
<dbReference type="Proteomes" id="UP000595897">
    <property type="component" value="Chromosome"/>
</dbReference>
<reference evidence="10 11" key="1">
    <citation type="submission" date="2020-11" db="EMBL/GenBank/DDBJ databases">
        <title>Draft genome sequencing of a Lachnospiraceae strain isolated from anoxic soil subjected to BSD treatment.</title>
        <authorList>
            <person name="Uek A."/>
            <person name="Tonouchi A."/>
        </authorList>
    </citation>
    <scope>NUCLEOTIDE SEQUENCE [LARGE SCALE GENOMIC DNA]</scope>
    <source>
        <strain evidence="10 11">TB5</strain>
    </source>
</reference>
<dbReference type="PANTHER" id="PTHR12358">
    <property type="entry name" value="SPHINGOSINE KINASE"/>
    <property type="match status" value="1"/>
</dbReference>
<dbReference type="AlphaFoldDB" id="A0A7R7IDW8"/>
<keyword evidence="6" id="KW-0443">Lipid metabolism</keyword>
<evidence type="ECO:0000313" key="11">
    <source>
        <dbReference type="Proteomes" id="UP000595897"/>
    </source>
</evidence>
<keyword evidence="10" id="KW-0808">Transferase</keyword>
<proteinExistence type="inferred from homology"/>